<gene>
    <name evidence="2" type="ORF">SAMN04488054_13814</name>
</gene>
<dbReference type="RefSeq" id="WP_090928477.1">
    <property type="nucleotide sequence ID" value="NZ_FOTY01000038.1"/>
</dbReference>
<dbReference type="Pfam" id="PF13527">
    <property type="entry name" value="Acetyltransf_9"/>
    <property type="match status" value="1"/>
</dbReference>
<dbReference type="InterPro" id="IPR000182">
    <property type="entry name" value="GNAT_dom"/>
</dbReference>
<name>A0A1I4Q8Z2_9BACI</name>
<sequence>MDITIRQETPAEYRATEALVNRAFGDESYSDPTEHVLVENLRESEAFIPELSLVALDSGERIVGHILLSRITIEDNGSAVDSLALAPMSVAPERQNQGVGTQLMRDALKRAGELGFSSVVVLGHPEYYAKFGFERVDHWDIHAPFEVPPEAFMVLELTAHALDKVQGGVVQYSPPFWEE</sequence>
<dbReference type="GO" id="GO:0016747">
    <property type="term" value="F:acyltransferase activity, transferring groups other than amino-acyl groups"/>
    <property type="evidence" value="ECO:0007669"/>
    <property type="project" value="InterPro"/>
</dbReference>
<dbReference type="InterPro" id="IPR050276">
    <property type="entry name" value="MshD_Acetyltransferase"/>
</dbReference>
<dbReference type="Gene3D" id="3.40.630.30">
    <property type="match status" value="1"/>
</dbReference>
<proteinExistence type="predicted"/>
<evidence type="ECO:0000313" key="2">
    <source>
        <dbReference type="EMBL" id="SFM36514.1"/>
    </source>
</evidence>
<reference evidence="2 3" key="1">
    <citation type="submission" date="2016-10" db="EMBL/GenBank/DDBJ databases">
        <authorList>
            <person name="de Groot N.N."/>
        </authorList>
    </citation>
    <scope>NUCLEOTIDE SEQUENCE [LARGE SCALE GENOMIC DNA]</scope>
    <source>
        <strain evidence="2 3">CGMCC 1.6134</strain>
    </source>
</reference>
<dbReference type="OrthoDB" id="9797178at2"/>
<keyword evidence="2" id="KW-0808">Transferase</keyword>
<dbReference type="AlphaFoldDB" id="A0A1I4Q8Z2"/>
<dbReference type="PANTHER" id="PTHR43617:SF2">
    <property type="entry name" value="UPF0039 PROTEIN SLL0451"/>
    <property type="match status" value="1"/>
</dbReference>
<evidence type="ECO:0000259" key="1">
    <source>
        <dbReference type="PROSITE" id="PS51186"/>
    </source>
</evidence>
<dbReference type="EMBL" id="FOTY01000038">
    <property type="protein sequence ID" value="SFM36514.1"/>
    <property type="molecule type" value="Genomic_DNA"/>
</dbReference>
<organism evidence="2 3">
    <name type="scientific">Salibacterium qingdaonense</name>
    <dbReference type="NCBI Taxonomy" id="266892"/>
    <lineage>
        <taxon>Bacteria</taxon>
        <taxon>Bacillati</taxon>
        <taxon>Bacillota</taxon>
        <taxon>Bacilli</taxon>
        <taxon>Bacillales</taxon>
        <taxon>Bacillaceae</taxon>
    </lineage>
</organism>
<dbReference type="PROSITE" id="PS51186">
    <property type="entry name" value="GNAT"/>
    <property type="match status" value="1"/>
</dbReference>
<dbReference type="CDD" id="cd04301">
    <property type="entry name" value="NAT_SF"/>
    <property type="match status" value="1"/>
</dbReference>
<feature type="domain" description="N-acetyltransferase" evidence="1">
    <location>
        <begin position="3"/>
        <end position="158"/>
    </location>
</feature>
<evidence type="ECO:0000313" key="3">
    <source>
        <dbReference type="Proteomes" id="UP000199668"/>
    </source>
</evidence>
<dbReference type="Proteomes" id="UP000199668">
    <property type="component" value="Unassembled WGS sequence"/>
</dbReference>
<keyword evidence="3" id="KW-1185">Reference proteome</keyword>
<dbReference type="SUPFAM" id="SSF55729">
    <property type="entry name" value="Acyl-CoA N-acyltransferases (Nat)"/>
    <property type="match status" value="1"/>
</dbReference>
<accession>A0A1I4Q8Z2</accession>
<dbReference type="PANTHER" id="PTHR43617">
    <property type="entry name" value="L-AMINO ACID N-ACETYLTRANSFERASE"/>
    <property type="match status" value="1"/>
</dbReference>
<protein>
    <submittedName>
        <fullName evidence="2">Predicted N-acetyltransferase YhbS</fullName>
    </submittedName>
</protein>
<dbReference type="STRING" id="266892.SAMN04488054_13814"/>
<dbReference type="InterPro" id="IPR016181">
    <property type="entry name" value="Acyl_CoA_acyltransferase"/>
</dbReference>